<evidence type="ECO:0000313" key="8">
    <source>
        <dbReference type="Proteomes" id="UP001489004"/>
    </source>
</evidence>
<dbReference type="InterPro" id="IPR029071">
    <property type="entry name" value="Ubiquitin-like_domsf"/>
</dbReference>
<feature type="region of interest" description="Disordered" evidence="5">
    <location>
        <begin position="333"/>
        <end position="359"/>
    </location>
</feature>
<dbReference type="InterPro" id="IPR000626">
    <property type="entry name" value="Ubiquitin-like_dom"/>
</dbReference>
<dbReference type="CDD" id="cd01796">
    <property type="entry name" value="Ubl_Ddi1_like"/>
    <property type="match status" value="1"/>
</dbReference>
<comment type="caution">
    <text evidence="7">The sequence shown here is derived from an EMBL/GenBank/DDBJ whole genome shotgun (WGS) entry which is preliminary data.</text>
</comment>
<dbReference type="InterPro" id="IPR033882">
    <property type="entry name" value="DDI1_N"/>
</dbReference>
<dbReference type="InterPro" id="IPR026224">
    <property type="entry name" value="DPCD"/>
</dbReference>
<dbReference type="GO" id="GO:0006508">
    <property type="term" value="P:proteolysis"/>
    <property type="evidence" value="ECO:0007669"/>
    <property type="project" value="UniProtKB-KW"/>
</dbReference>
<dbReference type="InterPro" id="IPR057273">
    <property type="entry name" value="Ddi1/2_HDD"/>
</dbReference>
<dbReference type="PANTHER" id="PTHR12917">
    <property type="entry name" value="ASPARTYL PROTEASE DDI-RELATED"/>
    <property type="match status" value="1"/>
</dbReference>
<dbReference type="Pfam" id="PF00240">
    <property type="entry name" value="ubiquitin"/>
    <property type="match status" value="1"/>
</dbReference>
<dbReference type="SMART" id="SM00213">
    <property type="entry name" value="UBQ"/>
    <property type="match status" value="1"/>
</dbReference>
<dbReference type="PRINTS" id="PR02065">
    <property type="entry name" value="PROTEINDPCD"/>
</dbReference>
<sequence length="533" mass="58766">MQLTITTDDDRIVTVEVDANSSAATLKAILEVETAIPASGQLLLLNGRPLDNSGTLASAGVQNGDLLMLMHRDQATQAAAANQQPQWNADGSAVHPEMLMRQMAASAASMADIGARNPALATAIHDGNVEVFQHFLRSAHTAKQQQDAARQREIDLMNADPFDPEVQRKIAEAIEEANVKENFDQAWEHSPEVFSDVVMLYVNMEVNGIPLKAFVDSGAQRTIMSASCAQRCGIMRLLDKRFAGVARGVGTSKILGRVHAAPLKVAGEHLSGSITVLESNDMEFLFGLDMLRRHQCCIDLKNNLLRFGSCPVSLPFLAEHELPMHLRSEAALAAEGQGAASTSGGTGALAHPESAARRQLHTTWKDGSEMLEEYDLKTAELLLRKRRSRTTWGKDGEWEYLVGDPPAAWQPDKGVLKENSQNPILTRRDTPQAFQWRIRNLPYPRDVFDVSVDAAENKIVVRTSNKKYFKKLSLPELEALKLPLTPAQLQYTHANNTLIVSYAKPLQVLEAEEREREENRKLAADGNVDCKQQ</sequence>
<evidence type="ECO:0000256" key="5">
    <source>
        <dbReference type="SAM" id="MobiDB-lite"/>
    </source>
</evidence>
<reference evidence="7 8" key="1">
    <citation type="journal article" date="2024" name="Nat. Commun.">
        <title>Phylogenomics reveals the evolutionary origins of lichenization in chlorophyte algae.</title>
        <authorList>
            <person name="Puginier C."/>
            <person name="Libourel C."/>
            <person name="Otte J."/>
            <person name="Skaloud P."/>
            <person name="Haon M."/>
            <person name="Grisel S."/>
            <person name="Petersen M."/>
            <person name="Berrin J.G."/>
            <person name="Delaux P.M."/>
            <person name="Dal Grande F."/>
            <person name="Keller J."/>
        </authorList>
    </citation>
    <scope>NUCLEOTIDE SEQUENCE [LARGE SCALE GENOMIC DNA]</scope>
    <source>
        <strain evidence="7 8">SAG 2043</strain>
    </source>
</reference>
<dbReference type="Gene3D" id="2.40.70.10">
    <property type="entry name" value="Acid Proteases"/>
    <property type="match status" value="1"/>
</dbReference>
<evidence type="ECO:0000256" key="3">
    <source>
        <dbReference type="ARBA" id="ARBA00022750"/>
    </source>
</evidence>
<proteinExistence type="inferred from homology"/>
<dbReference type="Pfam" id="PF14913">
    <property type="entry name" value="DPCD"/>
    <property type="match status" value="1"/>
</dbReference>
<dbReference type="PANTHER" id="PTHR12917:SF1">
    <property type="entry name" value="AT13091P"/>
    <property type="match status" value="1"/>
</dbReference>
<dbReference type="InterPro" id="IPR021109">
    <property type="entry name" value="Peptidase_aspartic_dom_sf"/>
</dbReference>
<dbReference type="EMBL" id="JALJOR010000013">
    <property type="protein sequence ID" value="KAK9806745.1"/>
    <property type="molecule type" value="Genomic_DNA"/>
</dbReference>
<dbReference type="PROSITE" id="PS50053">
    <property type="entry name" value="UBIQUITIN_2"/>
    <property type="match status" value="1"/>
</dbReference>
<dbReference type="InterPro" id="IPR019103">
    <property type="entry name" value="Peptidase_aspartic_DDI1-type"/>
</dbReference>
<organism evidence="7 8">
    <name type="scientific">[Myrmecia] bisecta</name>
    <dbReference type="NCBI Taxonomy" id="41462"/>
    <lineage>
        <taxon>Eukaryota</taxon>
        <taxon>Viridiplantae</taxon>
        <taxon>Chlorophyta</taxon>
        <taxon>core chlorophytes</taxon>
        <taxon>Trebouxiophyceae</taxon>
        <taxon>Trebouxiales</taxon>
        <taxon>Trebouxiaceae</taxon>
        <taxon>Myrmecia</taxon>
    </lineage>
</organism>
<dbReference type="Pfam" id="PF24669">
    <property type="entry name" value="Ddi2_HDD"/>
    <property type="match status" value="1"/>
</dbReference>
<evidence type="ECO:0000313" key="7">
    <source>
        <dbReference type="EMBL" id="KAK9806745.1"/>
    </source>
</evidence>
<dbReference type="SUPFAM" id="SSF50630">
    <property type="entry name" value="Acid proteases"/>
    <property type="match status" value="1"/>
</dbReference>
<name>A0AAW1PAF5_9CHLO</name>
<keyword evidence="4" id="KW-0378">Hydrolase</keyword>
<dbReference type="GO" id="GO:0004190">
    <property type="term" value="F:aspartic-type endopeptidase activity"/>
    <property type="evidence" value="ECO:0007669"/>
    <property type="project" value="UniProtKB-KW"/>
</dbReference>
<feature type="domain" description="Ubiquitin-like" evidence="6">
    <location>
        <begin position="1"/>
        <end position="76"/>
    </location>
</feature>
<accession>A0AAW1PAF5</accession>
<feature type="compositionally biased region" description="Low complexity" evidence="5">
    <location>
        <begin position="333"/>
        <end position="343"/>
    </location>
</feature>
<comment type="similarity">
    <text evidence="1">Belongs to the DDI1 family.</text>
</comment>
<evidence type="ECO:0000256" key="2">
    <source>
        <dbReference type="ARBA" id="ARBA00022670"/>
    </source>
</evidence>
<keyword evidence="8" id="KW-1185">Reference proteome</keyword>
<keyword evidence="2" id="KW-0645">Protease</keyword>
<dbReference type="Gene3D" id="3.10.20.90">
    <property type="entry name" value="Phosphatidylinositol 3-kinase Catalytic Subunit, Chain A, domain 1"/>
    <property type="match status" value="1"/>
</dbReference>
<evidence type="ECO:0000259" key="6">
    <source>
        <dbReference type="PROSITE" id="PS50053"/>
    </source>
</evidence>
<dbReference type="CDD" id="cd05479">
    <property type="entry name" value="RP_DDI"/>
    <property type="match status" value="1"/>
</dbReference>
<evidence type="ECO:0000256" key="4">
    <source>
        <dbReference type="ARBA" id="ARBA00022801"/>
    </source>
</evidence>
<gene>
    <name evidence="7" type="ORF">WJX72_001124</name>
</gene>
<keyword evidence="3" id="KW-0064">Aspartyl protease</keyword>
<dbReference type="AlphaFoldDB" id="A0AAW1PAF5"/>
<dbReference type="Proteomes" id="UP001489004">
    <property type="component" value="Unassembled WGS sequence"/>
</dbReference>
<dbReference type="Pfam" id="PF09668">
    <property type="entry name" value="Asp_protease"/>
    <property type="match status" value="1"/>
</dbReference>
<evidence type="ECO:0000256" key="1">
    <source>
        <dbReference type="ARBA" id="ARBA00009136"/>
    </source>
</evidence>
<protein>
    <recommendedName>
        <fullName evidence="6">Ubiquitin-like domain-containing protein</fullName>
    </recommendedName>
</protein>
<dbReference type="SUPFAM" id="SSF54236">
    <property type="entry name" value="Ubiquitin-like"/>
    <property type="match status" value="1"/>
</dbReference>